<organism evidence="2 3">
    <name type="scientific">Microbacterium panaciterrae</name>
    <dbReference type="NCBI Taxonomy" id="985759"/>
    <lineage>
        <taxon>Bacteria</taxon>
        <taxon>Bacillati</taxon>
        <taxon>Actinomycetota</taxon>
        <taxon>Actinomycetes</taxon>
        <taxon>Micrococcales</taxon>
        <taxon>Microbacteriaceae</taxon>
        <taxon>Microbacterium</taxon>
    </lineage>
</organism>
<protein>
    <submittedName>
        <fullName evidence="2">Uncharacterized protein</fullName>
    </submittedName>
</protein>
<dbReference type="EMBL" id="BAABGP010000008">
    <property type="protein sequence ID" value="GAA4482621.1"/>
    <property type="molecule type" value="Genomic_DNA"/>
</dbReference>
<gene>
    <name evidence="2" type="ORF">GCM10023171_12900</name>
</gene>
<evidence type="ECO:0000313" key="3">
    <source>
        <dbReference type="Proteomes" id="UP001500731"/>
    </source>
</evidence>
<proteinExistence type="predicted"/>
<comment type="caution">
    <text evidence="2">The sequence shown here is derived from an EMBL/GenBank/DDBJ whole genome shotgun (WGS) entry which is preliminary data.</text>
</comment>
<sequence>MTTSVAAVQQDPAVREADAARERARWHTDPEHRARQIAAMAERRRRRAAVRAAVARIPLVRAAHRPVAPIMRPGGWQIADPAAWCAAGLYNDADVTAVLDPSYARGDLWSRAAAGW</sequence>
<evidence type="ECO:0000313" key="2">
    <source>
        <dbReference type="EMBL" id="GAA4482621.1"/>
    </source>
</evidence>
<feature type="region of interest" description="Disordered" evidence="1">
    <location>
        <begin position="1"/>
        <end position="33"/>
    </location>
</feature>
<dbReference type="Proteomes" id="UP001500731">
    <property type="component" value="Unassembled WGS sequence"/>
</dbReference>
<keyword evidence="3" id="KW-1185">Reference proteome</keyword>
<accession>A0ABP8P9D4</accession>
<evidence type="ECO:0000256" key="1">
    <source>
        <dbReference type="SAM" id="MobiDB-lite"/>
    </source>
</evidence>
<name>A0ABP8P9D4_9MICO</name>
<reference evidence="3" key="1">
    <citation type="journal article" date="2019" name="Int. J. Syst. Evol. Microbiol.">
        <title>The Global Catalogue of Microorganisms (GCM) 10K type strain sequencing project: providing services to taxonomists for standard genome sequencing and annotation.</title>
        <authorList>
            <consortium name="The Broad Institute Genomics Platform"/>
            <consortium name="The Broad Institute Genome Sequencing Center for Infectious Disease"/>
            <person name="Wu L."/>
            <person name="Ma J."/>
        </authorList>
    </citation>
    <scope>NUCLEOTIDE SEQUENCE [LARGE SCALE GENOMIC DNA]</scope>
    <source>
        <strain evidence="3">JCM 17839</strain>
    </source>
</reference>
<feature type="compositionally biased region" description="Basic and acidic residues" evidence="1">
    <location>
        <begin position="13"/>
        <end position="33"/>
    </location>
</feature>